<evidence type="ECO:0000256" key="4">
    <source>
        <dbReference type="SAM" id="MobiDB-lite"/>
    </source>
</evidence>
<feature type="region of interest" description="Disordered" evidence="4">
    <location>
        <begin position="89"/>
        <end position="118"/>
    </location>
</feature>
<comment type="function">
    <text evidence="1">Extremely potent competitive inhibitor of cAMP-dependent protein kinase activity, this protein interacts with the catalytic subunit of the enzyme after the cAMP-induced dissociation of its regulatory chains.</text>
</comment>
<comment type="similarity">
    <text evidence="2">Belongs to the PKI family.</text>
</comment>
<dbReference type="GO" id="GO:0004862">
    <property type="term" value="F:cAMP-dependent protein kinase inhibitor activity"/>
    <property type="evidence" value="ECO:0007669"/>
    <property type="project" value="InterPro"/>
</dbReference>
<comment type="caution">
    <text evidence="5">The sequence shown here is derived from an EMBL/GenBank/DDBJ whole genome shotgun (WGS) entry which is preliminary data.</text>
</comment>
<accession>A0A8B6DWW7</accession>
<proteinExistence type="inferred from homology"/>
<gene>
    <name evidence="5" type="ORF">MGAL_10B043926</name>
</gene>
<dbReference type="InterPro" id="IPR004171">
    <property type="entry name" value="cAMP_dep_PKI"/>
</dbReference>
<feature type="compositionally biased region" description="Basic and acidic residues" evidence="4">
    <location>
        <begin position="90"/>
        <end position="112"/>
    </location>
</feature>
<sequence>MLSLNILYITNENHGKPAVSHYRIKNINQRQHLNELQKLNAKSPDAMTDVECSVVLEDFVNSGRTGRRNAVPDILDEKAAAVSTGGLPFDMEKLNCSDDSKPDSKPPSEGEKNQGQGS</sequence>
<keyword evidence="3" id="KW-0649">Protein kinase inhibitor</keyword>
<evidence type="ECO:0000313" key="6">
    <source>
        <dbReference type="Proteomes" id="UP000596742"/>
    </source>
</evidence>
<dbReference type="Pfam" id="PF02827">
    <property type="entry name" value="PKI"/>
    <property type="match status" value="1"/>
</dbReference>
<dbReference type="Proteomes" id="UP000596742">
    <property type="component" value="Unassembled WGS sequence"/>
</dbReference>
<dbReference type="EMBL" id="UYJE01004256">
    <property type="protein sequence ID" value="VDI26490.1"/>
    <property type="molecule type" value="Genomic_DNA"/>
</dbReference>
<organism evidence="5 6">
    <name type="scientific">Mytilus galloprovincialis</name>
    <name type="common">Mediterranean mussel</name>
    <dbReference type="NCBI Taxonomy" id="29158"/>
    <lineage>
        <taxon>Eukaryota</taxon>
        <taxon>Metazoa</taxon>
        <taxon>Spiralia</taxon>
        <taxon>Lophotrochozoa</taxon>
        <taxon>Mollusca</taxon>
        <taxon>Bivalvia</taxon>
        <taxon>Autobranchia</taxon>
        <taxon>Pteriomorphia</taxon>
        <taxon>Mytilida</taxon>
        <taxon>Mytiloidea</taxon>
        <taxon>Mytilidae</taxon>
        <taxon>Mytilinae</taxon>
        <taxon>Mytilus</taxon>
    </lineage>
</organism>
<protein>
    <submittedName>
        <fullName evidence="5">Uncharacterized protein</fullName>
    </submittedName>
</protein>
<evidence type="ECO:0000256" key="3">
    <source>
        <dbReference type="ARBA" id="ARBA00023013"/>
    </source>
</evidence>
<dbReference type="PANTHER" id="PTHR15416">
    <property type="entry name" value="CAMP-DEPENDENT PROTEIN KINASE INHIBITOR/PKI"/>
    <property type="match status" value="1"/>
</dbReference>
<dbReference type="AlphaFoldDB" id="A0A8B6DWW7"/>
<dbReference type="OrthoDB" id="6380180at2759"/>
<reference evidence="5" key="1">
    <citation type="submission" date="2018-11" db="EMBL/GenBank/DDBJ databases">
        <authorList>
            <person name="Alioto T."/>
            <person name="Alioto T."/>
        </authorList>
    </citation>
    <scope>NUCLEOTIDE SEQUENCE</scope>
</reference>
<evidence type="ECO:0000256" key="2">
    <source>
        <dbReference type="ARBA" id="ARBA00006393"/>
    </source>
</evidence>
<evidence type="ECO:0000256" key="1">
    <source>
        <dbReference type="ARBA" id="ARBA00002844"/>
    </source>
</evidence>
<name>A0A8B6DWW7_MYTGA</name>
<evidence type="ECO:0000313" key="5">
    <source>
        <dbReference type="EMBL" id="VDI26490.1"/>
    </source>
</evidence>
<keyword evidence="6" id="KW-1185">Reference proteome</keyword>